<name>A0A1R4H9P1_9GAMM</name>
<accession>A0A1R4H9P1</accession>
<reference evidence="3" key="1">
    <citation type="submission" date="2017-02" db="EMBL/GenBank/DDBJ databases">
        <authorList>
            <person name="Daims H."/>
        </authorList>
    </citation>
    <scope>NUCLEOTIDE SEQUENCE [LARGE SCALE GENOMIC DNA]</scope>
</reference>
<dbReference type="OrthoDB" id="5568646at2"/>
<evidence type="ECO:0000256" key="1">
    <source>
        <dbReference type="SAM" id="Phobius"/>
    </source>
</evidence>
<dbReference type="EMBL" id="FUKJ01000222">
    <property type="protein sequence ID" value="SJM92887.1"/>
    <property type="molecule type" value="Genomic_DNA"/>
</dbReference>
<dbReference type="RefSeq" id="WP_087147158.1">
    <property type="nucleotide sequence ID" value="NZ_FUKJ01000222.1"/>
</dbReference>
<keyword evidence="1" id="KW-0812">Transmembrane</keyword>
<dbReference type="AlphaFoldDB" id="A0A1R4H9P1"/>
<dbReference type="InterPro" id="IPR012902">
    <property type="entry name" value="N_methyl_site"/>
</dbReference>
<feature type="transmembrane region" description="Helical" evidence="1">
    <location>
        <begin position="26"/>
        <end position="46"/>
    </location>
</feature>
<dbReference type="NCBIfam" id="TIGR02532">
    <property type="entry name" value="IV_pilin_GFxxxE"/>
    <property type="match status" value="1"/>
</dbReference>
<protein>
    <submittedName>
        <fullName evidence="2">Methylation domain-containing protein</fullName>
    </submittedName>
</protein>
<sequence length="246" mass="27598">MNTQQKAQQYPRLSDAERVFPSAQGFTLIEVLIAMTLLSVMMAMLFGTMKICADSWEKGETKITDVNEIAVVYNFFQRHLSTALPLWDDFSSDPNSGIRLLSFQGKPDGLQFVSYFPASAGKTGAQLISIQTAKDDEDGQILNVALTPFFPLATGEDWQKEEVVLVKRVAHFELHYFGSDDQASEPYWQDQWLEKEFQPRLVKIKIELDNGIFWPEMIIDLKTTISAESAGLATEAASNTDNSGQQ</sequence>
<dbReference type="InterPro" id="IPR045584">
    <property type="entry name" value="Pilin-like"/>
</dbReference>
<proteinExistence type="predicted"/>
<gene>
    <name evidence="2" type="ORF">CRENPOLYSF2_2990008</name>
</gene>
<dbReference type="PROSITE" id="PS00409">
    <property type="entry name" value="PROKAR_NTER_METHYL"/>
    <property type="match status" value="1"/>
</dbReference>
<dbReference type="Proteomes" id="UP000195442">
    <property type="component" value="Unassembled WGS sequence"/>
</dbReference>
<keyword evidence="1" id="KW-1133">Transmembrane helix</keyword>
<keyword evidence="3" id="KW-1185">Reference proteome</keyword>
<dbReference type="SUPFAM" id="SSF54523">
    <property type="entry name" value="Pili subunits"/>
    <property type="match status" value="1"/>
</dbReference>
<evidence type="ECO:0000313" key="3">
    <source>
        <dbReference type="Proteomes" id="UP000195442"/>
    </source>
</evidence>
<keyword evidence="1" id="KW-0472">Membrane</keyword>
<evidence type="ECO:0000313" key="2">
    <source>
        <dbReference type="EMBL" id="SJM92887.1"/>
    </source>
</evidence>
<organism evidence="2 3">
    <name type="scientific">Crenothrix polyspora</name>
    <dbReference type="NCBI Taxonomy" id="360316"/>
    <lineage>
        <taxon>Bacteria</taxon>
        <taxon>Pseudomonadati</taxon>
        <taxon>Pseudomonadota</taxon>
        <taxon>Gammaproteobacteria</taxon>
        <taxon>Methylococcales</taxon>
        <taxon>Crenotrichaceae</taxon>
        <taxon>Crenothrix</taxon>
    </lineage>
</organism>
<dbReference type="Pfam" id="PF07963">
    <property type="entry name" value="N_methyl"/>
    <property type="match status" value="1"/>
</dbReference>